<organism evidence="2 3">
    <name type="scientific">Mycobacterium colombiense CECT 3035</name>
    <dbReference type="NCBI Taxonomy" id="1041522"/>
    <lineage>
        <taxon>Bacteria</taxon>
        <taxon>Bacillati</taxon>
        <taxon>Actinomycetota</taxon>
        <taxon>Actinomycetes</taxon>
        <taxon>Mycobacteriales</taxon>
        <taxon>Mycobacteriaceae</taxon>
        <taxon>Mycobacterium</taxon>
        <taxon>Mycobacterium avium complex (MAC)</taxon>
    </lineage>
</organism>
<gene>
    <name evidence="2" type="ORF">MCOL_V220116</name>
</gene>
<name>J4JUG3_9MYCO</name>
<accession>J4JUG3</accession>
<keyword evidence="1" id="KW-1133">Transmembrane helix</keyword>
<evidence type="ECO:0008006" key="4">
    <source>
        <dbReference type="Google" id="ProtNLM"/>
    </source>
</evidence>
<evidence type="ECO:0000313" key="3">
    <source>
        <dbReference type="Proteomes" id="UP000006455"/>
    </source>
</evidence>
<feature type="transmembrane region" description="Helical" evidence="1">
    <location>
        <begin position="152"/>
        <end position="173"/>
    </location>
</feature>
<evidence type="ECO:0000256" key="1">
    <source>
        <dbReference type="SAM" id="Phobius"/>
    </source>
</evidence>
<dbReference type="AlphaFoldDB" id="J4JUG3"/>
<evidence type="ECO:0000313" key="2">
    <source>
        <dbReference type="EMBL" id="EJO87237.1"/>
    </source>
</evidence>
<sequence>MAIIAVLSKTFQLVGAIVTALGLQYAFLREKYGHSSIITLIKMLFRGGAAPSTTARSVDASLGGRVQLSTLDAYQVFNLDKSLSLDGQLEQLAEQLRRHRDLIRQLKSEDFGLQKLIEKASADASSQGADTLSRVSGELEAFRTQLAERQLVDLRLATAGVAISVIGLTLSYWA</sequence>
<comment type="caution">
    <text evidence="2">The sequence shown here is derived from an EMBL/GenBank/DDBJ whole genome shotgun (WGS) entry which is preliminary data.</text>
</comment>
<dbReference type="EMBL" id="AFVW02000006">
    <property type="protein sequence ID" value="EJO87237.1"/>
    <property type="molecule type" value="Genomic_DNA"/>
</dbReference>
<dbReference type="GeneID" id="31529393"/>
<feature type="transmembrane region" description="Helical" evidence="1">
    <location>
        <begin position="6"/>
        <end position="28"/>
    </location>
</feature>
<dbReference type="RefSeq" id="WP_007774695.1">
    <property type="nucleotide sequence ID" value="NZ_AFVW02000006.1"/>
</dbReference>
<keyword evidence="1" id="KW-0812">Transmembrane</keyword>
<keyword evidence="1" id="KW-0472">Membrane</keyword>
<proteinExistence type="predicted"/>
<dbReference type="Proteomes" id="UP000006455">
    <property type="component" value="Unassembled WGS sequence"/>
</dbReference>
<reference evidence="2 3" key="1">
    <citation type="journal article" date="2011" name="J. Bacteriol.">
        <title>Genome sequence of the Mycobacterium colombiense type strain, CECT 3035.</title>
        <authorList>
            <person name="Gonzalez-Perez M."/>
            <person name="Murcia M.I."/>
            <person name="Landsman D."/>
            <person name="Jordan I.K."/>
            <person name="Marino-Ramirez L."/>
        </authorList>
    </citation>
    <scope>NUCLEOTIDE SEQUENCE [LARGE SCALE GENOMIC DNA]</scope>
    <source>
        <strain evidence="2 3">CECT 3035</strain>
    </source>
</reference>
<protein>
    <recommendedName>
        <fullName evidence="4">Transmembrane protein</fullName>
    </recommendedName>
</protein>